<name>A0ABP5C7A0_9ACTN</name>
<gene>
    <name evidence="7 11" type="primary">flgK</name>
    <name evidence="11" type="ORF">GCM10009798_16640</name>
</gene>
<evidence type="ECO:0000313" key="11">
    <source>
        <dbReference type="EMBL" id="GAA1957846.1"/>
    </source>
</evidence>
<evidence type="ECO:0000313" key="12">
    <source>
        <dbReference type="Proteomes" id="UP001500571"/>
    </source>
</evidence>
<keyword evidence="11" id="KW-0966">Cell projection</keyword>
<dbReference type="NCBIfam" id="TIGR02492">
    <property type="entry name" value="flgK_ends"/>
    <property type="match status" value="1"/>
</dbReference>
<sequence length="449" mass="46094">MTGTFGSLNTALSALRYQQVALDVANNNIANVNTAGYVRRRAEAASVGATGQPTMWSQYDGHGDGVRVASVDRLADPLLDARSRRENGTLSYLSTQQTILNRVETSIGEPGDNGLSAALQELGAAFQDLVGDPAGAAARKTVLAKADAVTSAFKTQSDSIAGEIADQQSHASTVVQEVNDAATELARLNKTIKVAQVNNTDVGTLSDQRDLLALSLAKLTGAEVSVQPDGQFNVAVNGVALVTGDTAATMTATSGTPVALSVGGTAVPAGVGGELGGVVDVLNTTLPAYKKSLDDIATKFAAQMNAQHRAGTDLNGNPGQDLFTIDPADPAGSLAVAFTNTDLLAASAGGAKDGGNADALSRATTVGSDYAALVTSFGSAVASVNRQTTNQQTLTNQVDDEREQMAGVNLDEETVNMVAAQHAYEAASKMLTVMDSILDTLINRTGVTH</sequence>
<dbReference type="EMBL" id="BAAAPB010000001">
    <property type="protein sequence ID" value="GAA1957846.1"/>
    <property type="molecule type" value="Genomic_DNA"/>
</dbReference>
<keyword evidence="11" id="KW-0282">Flagellum</keyword>
<accession>A0ABP5C7A0</accession>
<reference evidence="12" key="1">
    <citation type="journal article" date="2019" name="Int. J. Syst. Evol. Microbiol.">
        <title>The Global Catalogue of Microorganisms (GCM) 10K type strain sequencing project: providing services to taxonomists for standard genome sequencing and annotation.</title>
        <authorList>
            <consortium name="The Broad Institute Genomics Platform"/>
            <consortium name="The Broad Institute Genome Sequencing Center for Infectious Disease"/>
            <person name="Wu L."/>
            <person name="Ma J."/>
        </authorList>
    </citation>
    <scope>NUCLEOTIDE SEQUENCE [LARGE SCALE GENOMIC DNA]</scope>
    <source>
        <strain evidence="12">JCM 15309</strain>
    </source>
</reference>
<evidence type="ECO:0000256" key="3">
    <source>
        <dbReference type="ARBA" id="ARBA00009677"/>
    </source>
</evidence>
<feature type="domain" description="Flagellar basal body rod protein N-terminal" evidence="8">
    <location>
        <begin position="8"/>
        <end position="37"/>
    </location>
</feature>
<dbReference type="Pfam" id="PF00460">
    <property type="entry name" value="Flg_bb_rod"/>
    <property type="match status" value="1"/>
</dbReference>
<dbReference type="PANTHER" id="PTHR30033">
    <property type="entry name" value="FLAGELLAR HOOK-ASSOCIATED PROTEIN 1"/>
    <property type="match status" value="1"/>
</dbReference>
<protein>
    <recommendedName>
        <fullName evidence="4 7">Flagellar hook-associated protein 1</fullName>
        <shortName evidence="7">HAP1</shortName>
    </recommendedName>
</protein>
<dbReference type="InterPro" id="IPR053927">
    <property type="entry name" value="FlgK_helical"/>
</dbReference>
<proteinExistence type="inferred from homology"/>
<evidence type="ECO:0000259" key="10">
    <source>
        <dbReference type="Pfam" id="PF22638"/>
    </source>
</evidence>
<comment type="subcellular location">
    <subcellularLocation>
        <location evidence="1 7">Bacterial flagellum</location>
    </subcellularLocation>
    <subcellularLocation>
        <location evidence="2 7">Secreted</location>
    </subcellularLocation>
</comment>
<dbReference type="InterPro" id="IPR010930">
    <property type="entry name" value="Flg_bb/hook_C_dom"/>
</dbReference>
<evidence type="ECO:0000256" key="7">
    <source>
        <dbReference type="RuleBase" id="RU362065"/>
    </source>
</evidence>
<comment type="caution">
    <text evidence="11">The sequence shown here is derived from an EMBL/GenBank/DDBJ whole genome shotgun (WGS) entry which is preliminary data.</text>
</comment>
<dbReference type="SUPFAM" id="SSF64518">
    <property type="entry name" value="Phase 1 flagellin"/>
    <property type="match status" value="1"/>
</dbReference>
<keyword evidence="11" id="KW-0969">Cilium</keyword>
<evidence type="ECO:0000256" key="5">
    <source>
        <dbReference type="ARBA" id="ARBA00022525"/>
    </source>
</evidence>
<dbReference type="RefSeq" id="WP_344044286.1">
    <property type="nucleotide sequence ID" value="NZ_BAAAPB010000001.1"/>
</dbReference>
<keyword evidence="12" id="KW-1185">Reference proteome</keyword>
<dbReference type="InterPro" id="IPR001444">
    <property type="entry name" value="Flag_bb_rod_N"/>
</dbReference>
<dbReference type="Pfam" id="PF22638">
    <property type="entry name" value="FlgK_D1"/>
    <property type="match status" value="1"/>
</dbReference>
<dbReference type="PRINTS" id="PR01005">
    <property type="entry name" value="FLGHOOKAP1"/>
</dbReference>
<keyword evidence="5 7" id="KW-0964">Secreted</keyword>
<dbReference type="Pfam" id="PF06429">
    <property type="entry name" value="Flg_bbr_C"/>
    <property type="match status" value="1"/>
</dbReference>
<evidence type="ECO:0000256" key="6">
    <source>
        <dbReference type="ARBA" id="ARBA00023143"/>
    </source>
</evidence>
<dbReference type="Proteomes" id="UP001500571">
    <property type="component" value="Unassembled WGS sequence"/>
</dbReference>
<evidence type="ECO:0000256" key="1">
    <source>
        <dbReference type="ARBA" id="ARBA00004365"/>
    </source>
</evidence>
<feature type="domain" description="Flagellar hook-associated protein FlgK helical" evidence="10">
    <location>
        <begin position="100"/>
        <end position="323"/>
    </location>
</feature>
<feature type="domain" description="Flagellar basal-body/hook protein C-terminal" evidence="9">
    <location>
        <begin position="405"/>
        <end position="443"/>
    </location>
</feature>
<keyword evidence="6 7" id="KW-0975">Bacterial flagellum</keyword>
<dbReference type="InterPro" id="IPR002371">
    <property type="entry name" value="FlgK"/>
</dbReference>
<comment type="similarity">
    <text evidence="3 7">Belongs to the flagella basal body rod proteins family.</text>
</comment>
<dbReference type="PANTHER" id="PTHR30033:SF1">
    <property type="entry name" value="FLAGELLAR HOOK-ASSOCIATED PROTEIN 1"/>
    <property type="match status" value="1"/>
</dbReference>
<evidence type="ECO:0000259" key="9">
    <source>
        <dbReference type="Pfam" id="PF06429"/>
    </source>
</evidence>
<evidence type="ECO:0000256" key="4">
    <source>
        <dbReference type="ARBA" id="ARBA00016244"/>
    </source>
</evidence>
<organism evidence="11 12">
    <name type="scientific">Nocardioides panacihumi</name>
    <dbReference type="NCBI Taxonomy" id="400774"/>
    <lineage>
        <taxon>Bacteria</taxon>
        <taxon>Bacillati</taxon>
        <taxon>Actinomycetota</taxon>
        <taxon>Actinomycetes</taxon>
        <taxon>Propionibacteriales</taxon>
        <taxon>Nocardioidaceae</taxon>
        <taxon>Nocardioides</taxon>
    </lineage>
</organism>
<evidence type="ECO:0000259" key="8">
    <source>
        <dbReference type="Pfam" id="PF00460"/>
    </source>
</evidence>
<evidence type="ECO:0000256" key="2">
    <source>
        <dbReference type="ARBA" id="ARBA00004613"/>
    </source>
</evidence>